<sequence length="328" mass="37584">MIWLLSGILMASAGAEPKPTQAQLLEVRKIWDAAPHNAFTDLIRYKGEWFCCFREGKGHAGDPGRIRILVSTDTKHWQSVALLERENEDYRDPKLSITPDGRLMLLAASAVPATRNPLTDHYSFVCFSSDGRKWTEPRRVVESWQWLWRVTWKEGEGYGVAYRWHPQDKQRRYSAMLYRTRDGLRYTKVTEFTPPSCTEATLRFDGETLYCLQRRDGRPNSALVGIAKPPYTDWSWKDLGDYFGGPNLIQLPSGKWLAAGRMIRDQKAQTVLCELDVKAGQLRPVLTVPSGGDTSYPGLVWHEGKLYMSYYSSHERKAAVYLAIMEIR</sequence>
<organism evidence="1">
    <name type="scientific">uncultured Planctomycetota bacterium</name>
    <dbReference type="NCBI Taxonomy" id="120965"/>
    <lineage>
        <taxon>Bacteria</taxon>
        <taxon>Pseudomonadati</taxon>
        <taxon>Planctomycetota</taxon>
        <taxon>environmental samples</taxon>
    </lineage>
</organism>
<evidence type="ECO:0000313" key="1">
    <source>
        <dbReference type="EMBL" id="BAL52358.1"/>
    </source>
</evidence>
<proteinExistence type="predicted"/>
<dbReference type="AlphaFoldDB" id="H5S872"/>
<name>H5S872_9BACT</name>
<protein>
    <submittedName>
        <fullName evidence="1">Hypothetical conserved protein</fullName>
    </submittedName>
</protein>
<dbReference type="EMBL" id="AP011626">
    <property type="protein sequence ID" value="BAL52358.1"/>
    <property type="molecule type" value="Genomic_DNA"/>
</dbReference>
<reference evidence="1" key="1">
    <citation type="journal article" date="2005" name="Environ. Microbiol.">
        <title>Genetic and functional properties of uncultivated thermophilic crenarchaeotes from a subsurface gold mine as revealed by analysis of genome fragments.</title>
        <authorList>
            <person name="Nunoura T."/>
            <person name="Hirayama H."/>
            <person name="Takami H."/>
            <person name="Oida H."/>
            <person name="Nishi S."/>
            <person name="Shimamura S."/>
            <person name="Suzuki Y."/>
            <person name="Inagaki F."/>
            <person name="Takai K."/>
            <person name="Nealson K.H."/>
            <person name="Horikoshi K."/>
        </authorList>
    </citation>
    <scope>NUCLEOTIDE SEQUENCE</scope>
</reference>
<reference evidence="1" key="2">
    <citation type="journal article" date="2012" name="PLoS ONE">
        <title>A Deeply Branching Thermophilic Bacterium with an Ancient Acetyl-CoA Pathway Dominates a Subsurface Ecosystem.</title>
        <authorList>
            <person name="Takami H."/>
            <person name="Noguchi H."/>
            <person name="Takaki Y."/>
            <person name="Uchiyama I."/>
            <person name="Toyoda A."/>
            <person name="Nishi S."/>
            <person name="Chee G.-J."/>
            <person name="Arai W."/>
            <person name="Nunoura T."/>
            <person name="Itoh T."/>
            <person name="Hattori M."/>
            <person name="Takai K."/>
        </authorList>
    </citation>
    <scope>NUCLEOTIDE SEQUENCE</scope>
</reference>
<gene>
    <name evidence="1" type="ORF">HGMM_F01A04C05</name>
</gene>
<accession>H5S872</accession>
<dbReference type="Gene3D" id="2.120.10.10">
    <property type="match status" value="1"/>
</dbReference>
<dbReference type="SUPFAM" id="SSF50939">
    <property type="entry name" value="Sialidases"/>
    <property type="match status" value="1"/>
</dbReference>
<dbReference type="CDD" id="cd15482">
    <property type="entry name" value="Sialidase_non-viral"/>
    <property type="match status" value="1"/>
</dbReference>
<dbReference type="InterPro" id="IPR036278">
    <property type="entry name" value="Sialidase_sf"/>
</dbReference>